<comment type="function">
    <text evidence="4">Formation of pseudouridine at positions 38, 39 and 40 in the anticodon stem and loop of transfer RNAs.</text>
</comment>
<organism evidence="9 10">
    <name type="scientific">Candidatus Anoxymicrobium japonicum</name>
    <dbReference type="NCBI Taxonomy" id="2013648"/>
    <lineage>
        <taxon>Bacteria</taxon>
        <taxon>Bacillati</taxon>
        <taxon>Actinomycetota</taxon>
        <taxon>Candidatus Geothermincolia</taxon>
        <taxon>Candidatus Geothermincolales</taxon>
        <taxon>Candidatus Anoxymicrobiaceae</taxon>
        <taxon>Candidatus Anoxymicrobium</taxon>
    </lineage>
</organism>
<dbReference type="PANTHER" id="PTHR11142">
    <property type="entry name" value="PSEUDOURIDYLATE SYNTHASE"/>
    <property type="match status" value="1"/>
</dbReference>
<dbReference type="InterPro" id="IPR020103">
    <property type="entry name" value="PsdUridine_synth_cat_dom_sf"/>
</dbReference>
<dbReference type="AlphaFoldDB" id="A0A2N3G7P8"/>
<dbReference type="PIRSF" id="PIRSF001430">
    <property type="entry name" value="tRNA_psdUrid_synth"/>
    <property type="match status" value="1"/>
</dbReference>
<evidence type="ECO:0000256" key="1">
    <source>
        <dbReference type="ARBA" id="ARBA00009375"/>
    </source>
</evidence>
<dbReference type="InterPro" id="IPR001406">
    <property type="entry name" value="PsdUridine_synth_TruA"/>
</dbReference>
<feature type="active site" description="Nucleophile" evidence="4 5">
    <location>
        <position position="71"/>
    </location>
</feature>
<dbReference type="Proteomes" id="UP000233654">
    <property type="component" value="Unassembled WGS sequence"/>
</dbReference>
<evidence type="ECO:0000259" key="8">
    <source>
        <dbReference type="Pfam" id="PF01416"/>
    </source>
</evidence>
<evidence type="ECO:0000256" key="3">
    <source>
        <dbReference type="ARBA" id="ARBA00023235"/>
    </source>
</evidence>
<dbReference type="GO" id="GO:0003723">
    <property type="term" value="F:RNA binding"/>
    <property type="evidence" value="ECO:0007669"/>
    <property type="project" value="InterPro"/>
</dbReference>
<dbReference type="GO" id="GO:0031119">
    <property type="term" value="P:tRNA pseudouridine synthesis"/>
    <property type="evidence" value="ECO:0007669"/>
    <property type="project" value="UniProtKB-UniRule"/>
</dbReference>
<protein>
    <recommendedName>
        <fullName evidence="4">tRNA pseudouridine synthase A</fullName>
        <ecNumber evidence="4">5.4.99.12</ecNumber>
    </recommendedName>
    <alternativeName>
        <fullName evidence="4">tRNA pseudouridine(38-40) synthase</fullName>
    </alternativeName>
    <alternativeName>
        <fullName evidence="4">tRNA pseudouridylate synthase I</fullName>
    </alternativeName>
    <alternativeName>
        <fullName evidence="4">tRNA-uridine isomerase I</fullName>
    </alternativeName>
</protein>
<name>A0A2N3G7P8_9ACTN</name>
<evidence type="ECO:0000313" key="9">
    <source>
        <dbReference type="EMBL" id="PKQ28713.1"/>
    </source>
</evidence>
<keyword evidence="2 4" id="KW-0819">tRNA processing</keyword>
<evidence type="ECO:0000256" key="5">
    <source>
        <dbReference type="PIRSR" id="PIRSR001430-1"/>
    </source>
</evidence>
<dbReference type="Pfam" id="PF01416">
    <property type="entry name" value="PseudoU_synth_1"/>
    <property type="match status" value="1"/>
</dbReference>
<evidence type="ECO:0000256" key="4">
    <source>
        <dbReference type="HAMAP-Rule" id="MF_00171"/>
    </source>
</evidence>
<evidence type="ECO:0000256" key="2">
    <source>
        <dbReference type="ARBA" id="ARBA00022694"/>
    </source>
</evidence>
<sequence>MTLVSAPGRQSACQDTLDRRYCYCLTLEYVGTSFHGFQRQPGLATIHGALESAASTYTGTEVVARYAGRTDKGVHAVGQVAAFDLAREVDTDRALIGLNALLPDGIAVTALARAREGFDPRRDALWREYRYFILNRKSPSPILEERVFHVAKPLDLRMMEEACALFPGEHDFSAFRVKGGSDVSAVRNVLKCDVVRVSQDLLCIRVIANAFLYRMVRVMAGAIFSVGRGRMSLDDLRRHLDGSGKPCADPLPARGLYLWRVAYPDDIHEA</sequence>
<dbReference type="SUPFAM" id="SSF55120">
    <property type="entry name" value="Pseudouridine synthase"/>
    <property type="match status" value="1"/>
</dbReference>
<proteinExistence type="inferred from homology"/>
<dbReference type="InterPro" id="IPR020095">
    <property type="entry name" value="PsdUridine_synth_TruA_C"/>
</dbReference>
<gene>
    <name evidence="4" type="primary">truA</name>
    <name evidence="9" type="ORF">CVT63_01300</name>
</gene>
<dbReference type="EC" id="5.4.99.12" evidence="4"/>
<dbReference type="InterPro" id="IPR020097">
    <property type="entry name" value="PsdUridine_synth_TruA_a/b_dom"/>
</dbReference>
<comment type="subunit">
    <text evidence="4">Homodimer.</text>
</comment>
<comment type="catalytic activity">
    <reaction evidence="4 7">
        <text>uridine(38/39/40) in tRNA = pseudouridine(38/39/40) in tRNA</text>
        <dbReference type="Rhea" id="RHEA:22376"/>
        <dbReference type="Rhea" id="RHEA-COMP:10085"/>
        <dbReference type="Rhea" id="RHEA-COMP:10087"/>
        <dbReference type="ChEBI" id="CHEBI:65314"/>
        <dbReference type="ChEBI" id="CHEBI:65315"/>
        <dbReference type="EC" id="5.4.99.12"/>
    </reaction>
</comment>
<dbReference type="GO" id="GO:0160147">
    <property type="term" value="F:tRNA pseudouridine(38-40) synthase activity"/>
    <property type="evidence" value="ECO:0007669"/>
    <property type="project" value="UniProtKB-EC"/>
</dbReference>
<dbReference type="Gene3D" id="3.30.70.580">
    <property type="entry name" value="Pseudouridine synthase I, catalytic domain, N-terminal subdomain"/>
    <property type="match status" value="1"/>
</dbReference>
<dbReference type="InterPro" id="IPR020094">
    <property type="entry name" value="TruA/RsuA/RluB/E/F_N"/>
</dbReference>
<feature type="binding site" evidence="4 6">
    <location>
        <position position="129"/>
    </location>
    <ligand>
        <name>substrate</name>
    </ligand>
</feature>
<comment type="caution">
    <text evidence="4">Lacks conserved residue(s) required for the propagation of feature annotation.</text>
</comment>
<reference evidence="9 10" key="1">
    <citation type="journal article" date="2017" name="ISME J.">
        <title>Potential for microbial H2 and metal transformations associated with novel bacteria and archaea in deep terrestrial subsurface sediments.</title>
        <authorList>
            <person name="Hernsdorf A.W."/>
            <person name="Amano Y."/>
            <person name="Miyakawa K."/>
            <person name="Ise K."/>
            <person name="Suzuki Y."/>
            <person name="Anantharaman K."/>
            <person name="Probst A."/>
            <person name="Burstein D."/>
            <person name="Thomas B.C."/>
            <person name="Banfield J.F."/>
        </authorList>
    </citation>
    <scope>NUCLEOTIDE SEQUENCE [LARGE SCALE GENOMIC DNA]</scope>
    <source>
        <strain evidence="9">HGW-Actinobacteria-3</strain>
    </source>
</reference>
<feature type="domain" description="Pseudouridine synthase I TruA alpha/beta" evidence="8">
    <location>
        <begin position="162"/>
        <end position="264"/>
    </location>
</feature>
<dbReference type="CDD" id="cd02570">
    <property type="entry name" value="PseudoU_synth_EcTruA"/>
    <property type="match status" value="1"/>
</dbReference>
<dbReference type="PANTHER" id="PTHR11142:SF0">
    <property type="entry name" value="TRNA PSEUDOURIDINE SYNTHASE-LIKE 1"/>
    <property type="match status" value="1"/>
</dbReference>
<dbReference type="NCBIfam" id="TIGR00071">
    <property type="entry name" value="hisT_truA"/>
    <property type="match status" value="1"/>
</dbReference>
<dbReference type="EMBL" id="PHEX01000007">
    <property type="protein sequence ID" value="PKQ28713.1"/>
    <property type="molecule type" value="Genomic_DNA"/>
</dbReference>
<dbReference type="Gene3D" id="3.30.70.660">
    <property type="entry name" value="Pseudouridine synthase I, catalytic domain, C-terminal subdomain"/>
    <property type="match status" value="1"/>
</dbReference>
<comment type="similarity">
    <text evidence="1 4 7">Belongs to the tRNA pseudouridine synthase TruA family.</text>
</comment>
<evidence type="ECO:0000256" key="6">
    <source>
        <dbReference type="PIRSR" id="PIRSR001430-2"/>
    </source>
</evidence>
<evidence type="ECO:0000256" key="7">
    <source>
        <dbReference type="RuleBase" id="RU003792"/>
    </source>
</evidence>
<evidence type="ECO:0000313" key="10">
    <source>
        <dbReference type="Proteomes" id="UP000233654"/>
    </source>
</evidence>
<comment type="caution">
    <text evidence="9">The sequence shown here is derived from an EMBL/GenBank/DDBJ whole genome shotgun (WGS) entry which is preliminary data.</text>
</comment>
<dbReference type="HAMAP" id="MF_00171">
    <property type="entry name" value="TruA"/>
    <property type="match status" value="1"/>
</dbReference>
<accession>A0A2N3G7P8</accession>
<keyword evidence="3 4" id="KW-0413">Isomerase</keyword>